<dbReference type="InterPro" id="IPR051317">
    <property type="entry name" value="Gfo/Idh/MocA_oxidoreduct"/>
</dbReference>
<dbReference type="Gene3D" id="3.30.360.10">
    <property type="entry name" value="Dihydrodipicolinate Reductase, domain 2"/>
    <property type="match status" value="1"/>
</dbReference>
<dbReference type="InterPro" id="IPR036291">
    <property type="entry name" value="NAD(P)-bd_dom_sf"/>
</dbReference>
<dbReference type="AlphaFoldDB" id="A0A2V3TWW5"/>
<dbReference type="PANTHER" id="PTHR43708">
    <property type="entry name" value="CONSERVED EXPRESSED OXIDOREDUCTASE (EUROFUNG)"/>
    <property type="match status" value="1"/>
</dbReference>
<dbReference type="EMBL" id="QJJK01000012">
    <property type="protein sequence ID" value="PXW54147.1"/>
    <property type="molecule type" value="Genomic_DNA"/>
</dbReference>
<dbReference type="Pfam" id="PF01408">
    <property type="entry name" value="GFO_IDH_MocA"/>
    <property type="match status" value="1"/>
</dbReference>
<accession>A0A2V3TWW5</accession>
<dbReference type="GO" id="GO:0000166">
    <property type="term" value="F:nucleotide binding"/>
    <property type="evidence" value="ECO:0007669"/>
    <property type="project" value="InterPro"/>
</dbReference>
<name>A0A2V3TWW5_9HYPH</name>
<dbReference type="InterPro" id="IPR055170">
    <property type="entry name" value="GFO_IDH_MocA-like_dom"/>
</dbReference>
<dbReference type="Proteomes" id="UP000248021">
    <property type="component" value="Unassembled WGS sequence"/>
</dbReference>
<protein>
    <submittedName>
        <fullName evidence="3">1,5-anhydro-D-fructose reductase (1,5-anhydro-D-mannitol-forming)</fullName>
    </submittedName>
</protein>
<dbReference type="PANTHER" id="PTHR43708:SF3">
    <property type="entry name" value="OXIDOREDUCTASE"/>
    <property type="match status" value="1"/>
</dbReference>
<dbReference type="OrthoDB" id="9792935at2"/>
<dbReference type="InterPro" id="IPR000683">
    <property type="entry name" value="Gfo/Idh/MocA-like_OxRdtase_N"/>
</dbReference>
<evidence type="ECO:0000313" key="3">
    <source>
        <dbReference type="EMBL" id="PXW54147.1"/>
    </source>
</evidence>
<dbReference type="RefSeq" id="WP_110377382.1">
    <property type="nucleotide sequence ID" value="NZ_JAHBRY010000002.1"/>
</dbReference>
<organism evidence="3 4">
    <name type="scientific">Chelatococcus asaccharovorans</name>
    <dbReference type="NCBI Taxonomy" id="28210"/>
    <lineage>
        <taxon>Bacteria</taxon>
        <taxon>Pseudomonadati</taxon>
        <taxon>Pseudomonadota</taxon>
        <taxon>Alphaproteobacteria</taxon>
        <taxon>Hyphomicrobiales</taxon>
        <taxon>Chelatococcaceae</taxon>
        <taxon>Chelatococcus</taxon>
    </lineage>
</organism>
<feature type="domain" description="Gfo/Idh/MocA-like oxidoreductase N-terminal" evidence="1">
    <location>
        <begin position="1"/>
        <end position="120"/>
    </location>
</feature>
<gene>
    <name evidence="3" type="ORF">C7450_112176</name>
</gene>
<sequence length="316" mass="32679">MRWGLIGAGAHALQKIAPALTATAGQSLQGALGSTPEKSADFATKAGGIAYPALEAMLADRDVDAVFIATPNDQHREQTEKAAAAGKHVLVEKPMALTEDDCRAMIAACDRAGVALGIGFQQRHAPVHRALRELIASGELGEIVLVRGEWHTAYGPWSNWRADPAKSGSDILGAVGVHVFDLLGFLVGADVVEVASIVDRAADTGLDQTIAAALRYGNGTMGTVTITRRARAAVNSVHVLGTKGSASGVGTLGMAPTGRLEITRDGRTETRDLPVVDLYAAQFEAFADAVAAGRSPSASGLDGLKSVALTAQLLKA</sequence>
<evidence type="ECO:0000313" key="4">
    <source>
        <dbReference type="Proteomes" id="UP000248021"/>
    </source>
</evidence>
<feature type="domain" description="GFO/IDH/MocA-like oxidoreductase" evidence="2">
    <location>
        <begin position="128"/>
        <end position="246"/>
    </location>
</feature>
<evidence type="ECO:0000259" key="1">
    <source>
        <dbReference type="Pfam" id="PF01408"/>
    </source>
</evidence>
<proteinExistence type="predicted"/>
<keyword evidence="4" id="KW-1185">Reference proteome</keyword>
<dbReference type="Pfam" id="PF22725">
    <property type="entry name" value="GFO_IDH_MocA_C3"/>
    <property type="match status" value="1"/>
</dbReference>
<comment type="caution">
    <text evidence="3">The sequence shown here is derived from an EMBL/GenBank/DDBJ whole genome shotgun (WGS) entry which is preliminary data.</text>
</comment>
<dbReference type="Gene3D" id="3.40.50.720">
    <property type="entry name" value="NAD(P)-binding Rossmann-like Domain"/>
    <property type="match status" value="1"/>
</dbReference>
<reference evidence="3 4" key="1">
    <citation type="submission" date="2018-05" db="EMBL/GenBank/DDBJ databases">
        <title>Genomic Encyclopedia of Type Strains, Phase IV (KMG-IV): sequencing the most valuable type-strain genomes for metagenomic binning, comparative biology and taxonomic classification.</title>
        <authorList>
            <person name="Goeker M."/>
        </authorList>
    </citation>
    <scope>NUCLEOTIDE SEQUENCE [LARGE SCALE GENOMIC DNA]</scope>
    <source>
        <strain evidence="3 4">DSM 6462</strain>
    </source>
</reference>
<evidence type="ECO:0000259" key="2">
    <source>
        <dbReference type="Pfam" id="PF22725"/>
    </source>
</evidence>
<dbReference type="SUPFAM" id="SSF55347">
    <property type="entry name" value="Glyceraldehyde-3-phosphate dehydrogenase-like, C-terminal domain"/>
    <property type="match status" value="1"/>
</dbReference>
<dbReference type="SUPFAM" id="SSF51735">
    <property type="entry name" value="NAD(P)-binding Rossmann-fold domains"/>
    <property type="match status" value="1"/>
</dbReference>